<evidence type="ECO:0000313" key="4">
    <source>
        <dbReference type="Proteomes" id="UP000276776"/>
    </source>
</evidence>
<reference evidence="3 4" key="2">
    <citation type="submission" date="2018-11" db="EMBL/GenBank/DDBJ databases">
        <authorList>
            <consortium name="Pathogen Informatics"/>
        </authorList>
    </citation>
    <scope>NUCLEOTIDE SEQUENCE [LARGE SCALE GENOMIC DNA]</scope>
</reference>
<evidence type="ECO:0000313" key="5">
    <source>
        <dbReference type="WBParaSite" id="TCLT_0001091101-mRNA-1"/>
    </source>
</evidence>
<name>A0A0N5DCI7_THECL</name>
<dbReference type="InterPro" id="IPR015915">
    <property type="entry name" value="Kelch-typ_b-propeller"/>
</dbReference>
<gene>
    <name evidence="3" type="ORF">TCLT_LOCUS10888</name>
</gene>
<keyword evidence="1" id="KW-0880">Kelch repeat</keyword>
<dbReference type="Proteomes" id="UP000276776">
    <property type="component" value="Unassembled WGS sequence"/>
</dbReference>
<dbReference type="WBParaSite" id="TCLT_0001091101-mRNA-1">
    <property type="protein sequence ID" value="TCLT_0001091101-mRNA-1"/>
    <property type="gene ID" value="TCLT_0001091101"/>
</dbReference>
<dbReference type="Gene3D" id="2.120.10.80">
    <property type="entry name" value="Kelch-type beta propeller"/>
    <property type="match status" value="1"/>
</dbReference>
<sequence length="221" mass="24920">MYDQRCYVGCGLLDCERIIAVGGYNNHDRLKSAEIFHIPTNQWHRIAEMSLRRSDGQCVISRGVAYAIGGFDGMNCHATVEYYDPVDDKWLLMSDNMTSPRSGVGATTLEGILFICGGFDGTNRLQSCEFVDSREGKWHRLRSMNRQRSNFGIEVLNNQVVVAGGYGGMVGTIGETEAYDFRTNTWTELPVMNLRRSALYLTRIENHEIIEAFVRPQNSTS</sequence>
<protein>
    <submittedName>
        <fullName evidence="5">Kelch-like protein 10</fullName>
    </submittedName>
</protein>
<dbReference type="OMA" id="CYDFEAK"/>
<dbReference type="Pfam" id="PF01344">
    <property type="entry name" value="Kelch_1"/>
    <property type="match status" value="4"/>
</dbReference>
<reference evidence="5" key="1">
    <citation type="submission" date="2017-02" db="UniProtKB">
        <authorList>
            <consortium name="WormBaseParasite"/>
        </authorList>
    </citation>
    <scope>IDENTIFICATION</scope>
</reference>
<evidence type="ECO:0000256" key="2">
    <source>
        <dbReference type="ARBA" id="ARBA00022737"/>
    </source>
</evidence>
<dbReference type="PANTHER" id="PTHR46344:SF27">
    <property type="entry name" value="KELCH REPEAT SUPERFAMILY PROTEIN"/>
    <property type="match status" value="1"/>
</dbReference>
<evidence type="ECO:0000313" key="3">
    <source>
        <dbReference type="EMBL" id="VDN08606.1"/>
    </source>
</evidence>
<dbReference type="EMBL" id="UYYF01005565">
    <property type="protein sequence ID" value="VDN08606.1"/>
    <property type="molecule type" value="Genomic_DNA"/>
</dbReference>
<proteinExistence type="predicted"/>
<evidence type="ECO:0000256" key="1">
    <source>
        <dbReference type="ARBA" id="ARBA00022441"/>
    </source>
</evidence>
<organism evidence="5">
    <name type="scientific">Thelazia callipaeda</name>
    <name type="common">Oriental eyeworm</name>
    <name type="synonym">Parasitic nematode</name>
    <dbReference type="NCBI Taxonomy" id="103827"/>
    <lineage>
        <taxon>Eukaryota</taxon>
        <taxon>Metazoa</taxon>
        <taxon>Ecdysozoa</taxon>
        <taxon>Nematoda</taxon>
        <taxon>Chromadorea</taxon>
        <taxon>Rhabditida</taxon>
        <taxon>Spirurina</taxon>
        <taxon>Spiruromorpha</taxon>
        <taxon>Thelazioidea</taxon>
        <taxon>Thelaziidae</taxon>
        <taxon>Thelazia</taxon>
    </lineage>
</organism>
<keyword evidence="4" id="KW-1185">Reference proteome</keyword>
<dbReference type="OrthoDB" id="5803581at2759"/>
<dbReference type="SMART" id="SM00612">
    <property type="entry name" value="Kelch"/>
    <property type="match status" value="4"/>
</dbReference>
<dbReference type="PANTHER" id="PTHR46344">
    <property type="entry name" value="OS02G0202900 PROTEIN"/>
    <property type="match status" value="1"/>
</dbReference>
<dbReference type="SUPFAM" id="SSF117281">
    <property type="entry name" value="Kelch motif"/>
    <property type="match status" value="1"/>
</dbReference>
<accession>A0A0N5DCI7</accession>
<keyword evidence="2" id="KW-0677">Repeat</keyword>
<dbReference type="AlphaFoldDB" id="A0A0N5DCI7"/>
<dbReference type="STRING" id="103827.A0A0N5DCI7"/>
<dbReference type="InterPro" id="IPR006652">
    <property type="entry name" value="Kelch_1"/>
</dbReference>